<dbReference type="EMBL" id="CP037933">
    <property type="protein sequence ID" value="QBN20486.1"/>
    <property type="molecule type" value="Genomic_DNA"/>
</dbReference>
<keyword evidence="5" id="KW-1185">Reference proteome</keyword>
<dbReference type="InterPro" id="IPR050861">
    <property type="entry name" value="Dihydroxyacetone_Kinase"/>
</dbReference>
<keyword evidence="2 4" id="KW-0418">Kinase</keyword>
<feature type="domain" description="DhaL" evidence="3">
    <location>
        <begin position="7"/>
        <end position="206"/>
    </location>
</feature>
<dbReference type="PANTHER" id="PTHR28629">
    <property type="entry name" value="TRIOKINASE/FMN CYCLASE"/>
    <property type="match status" value="1"/>
</dbReference>
<evidence type="ECO:0000313" key="5">
    <source>
        <dbReference type="Proteomes" id="UP000291124"/>
    </source>
</evidence>
<dbReference type="GO" id="GO:0019563">
    <property type="term" value="P:glycerol catabolic process"/>
    <property type="evidence" value="ECO:0007669"/>
    <property type="project" value="TreeGrafter"/>
</dbReference>
<evidence type="ECO:0000256" key="2">
    <source>
        <dbReference type="ARBA" id="ARBA00022777"/>
    </source>
</evidence>
<organism evidence="4 5">
    <name type="scientific">Flavobacterium nackdongense</name>
    <dbReference type="NCBI Taxonomy" id="2547394"/>
    <lineage>
        <taxon>Bacteria</taxon>
        <taxon>Pseudomonadati</taxon>
        <taxon>Bacteroidota</taxon>
        <taxon>Flavobacteriia</taxon>
        <taxon>Flavobacteriales</taxon>
        <taxon>Flavobacteriaceae</taxon>
        <taxon>Flavobacterium</taxon>
    </lineage>
</organism>
<accession>A0A4P6YBI4</accession>
<dbReference type="PANTHER" id="PTHR28629:SF4">
    <property type="entry name" value="TRIOKINASE_FMN CYCLASE"/>
    <property type="match status" value="1"/>
</dbReference>
<dbReference type="GO" id="GO:0005829">
    <property type="term" value="C:cytosol"/>
    <property type="evidence" value="ECO:0007669"/>
    <property type="project" value="TreeGrafter"/>
</dbReference>
<dbReference type="PROSITE" id="PS51480">
    <property type="entry name" value="DHAL"/>
    <property type="match status" value="1"/>
</dbReference>
<protein>
    <submittedName>
        <fullName evidence="4">Dihydroxyacetone kinase subunit L</fullName>
    </submittedName>
</protein>
<name>A0A4P6YBI4_9FLAO</name>
<dbReference type="RefSeq" id="WP_133277985.1">
    <property type="nucleotide sequence ID" value="NZ_CP037933.1"/>
</dbReference>
<dbReference type="FunFam" id="1.25.40.340:FF:000002">
    <property type="entry name" value="Dihydroxyacetone kinase, L subunit"/>
    <property type="match status" value="1"/>
</dbReference>
<dbReference type="OrthoDB" id="9800291at2"/>
<dbReference type="KEGG" id="fnk:E1750_17380"/>
<evidence type="ECO:0000259" key="3">
    <source>
        <dbReference type="PROSITE" id="PS51480"/>
    </source>
</evidence>
<dbReference type="InterPro" id="IPR036117">
    <property type="entry name" value="DhaL_dom_sf"/>
</dbReference>
<dbReference type="AlphaFoldDB" id="A0A4P6YBI4"/>
<dbReference type="GO" id="GO:0004371">
    <property type="term" value="F:glycerone kinase activity"/>
    <property type="evidence" value="ECO:0007669"/>
    <property type="project" value="InterPro"/>
</dbReference>
<dbReference type="Pfam" id="PF02734">
    <property type="entry name" value="Dak2"/>
    <property type="match status" value="1"/>
</dbReference>
<dbReference type="InterPro" id="IPR004007">
    <property type="entry name" value="DhaL_dom"/>
</dbReference>
<dbReference type="SMART" id="SM01120">
    <property type="entry name" value="Dak2"/>
    <property type="match status" value="1"/>
</dbReference>
<sequence>MQTFTNKEGAVIIDQLIIAIQENKQYLSDIDGLIGDGDHGINMNKGFTICREELDKNPGDMAYGLKVLAKILMMKIGGSMGPLYGKFFKAMGIALEGKEVIGIEEMGEALKDAVDAIASISPAKVGDKTLIDTLIPAVMAYVNAHAEGKSFSEAFEAMKCAAIEGRDSTKDMVAKLGRASRLGERSRGVLDAGATSCCLILEVLGNQAQILLENKFVKI</sequence>
<dbReference type="NCBIfam" id="TIGR02365">
    <property type="entry name" value="dha_L_ycgS"/>
    <property type="match status" value="1"/>
</dbReference>
<keyword evidence="1" id="KW-0808">Transferase</keyword>
<evidence type="ECO:0000313" key="4">
    <source>
        <dbReference type="EMBL" id="QBN20486.1"/>
    </source>
</evidence>
<gene>
    <name evidence="4" type="primary">dhaL</name>
    <name evidence="4" type="ORF">E1750_17380</name>
</gene>
<dbReference type="SUPFAM" id="SSF101473">
    <property type="entry name" value="DhaL-like"/>
    <property type="match status" value="1"/>
</dbReference>
<evidence type="ECO:0000256" key="1">
    <source>
        <dbReference type="ARBA" id="ARBA00022679"/>
    </source>
</evidence>
<dbReference type="Proteomes" id="UP000291124">
    <property type="component" value="Chromosome"/>
</dbReference>
<dbReference type="InterPro" id="IPR012737">
    <property type="entry name" value="DhaK_L_YcgS"/>
</dbReference>
<proteinExistence type="predicted"/>
<dbReference type="Gene3D" id="1.25.40.340">
    <property type="match status" value="1"/>
</dbReference>
<reference evidence="5" key="1">
    <citation type="submission" date="2019-03" db="EMBL/GenBank/DDBJ databases">
        <title>Flavobacterium sp.</title>
        <authorList>
            <person name="Kim H."/>
        </authorList>
    </citation>
    <scope>NUCLEOTIDE SEQUENCE [LARGE SCALE GENOMIC DNA]</scope>
    <source>
        <strain evidence="5">GS13</strain>
    </source>
</reference>